<dbReference type="Proteomes" id="UP000320496">
    <property type="component" value="Chromosome"/>
</dbReference>
<dbReference type="AlphaFoldDB" id="A0A517ZFP8"/>
<evidence type="ECO:0000313" key="1">
    <source>
        <dbReference type="EMBL" id="QDU41296.1"/>
    </source>
</evidence>
<keyword evidence="2" id="KW-1185">Reference proteome</keyword>
<evidence type="ECO:0000313" key="2">
    <source>
        <dbReference type="Proteomes" id="UP000320496"/>
    </source>
</evidence>
<dbReference type="RefSeq" id="WP_145372554.1">
    <property type="nucleotide sequence ID" value="NZ_CP036275.1"/>
</dbReference>
<name>A0A517ZFP8_9PLAN</name>
<accession>A0A517ZFP8</accession>
<reference evidence="1 2" key="1">
    <citation type="submission" date="2019-02" db="EMBL/GenBank/DDBJ databases">
        <title>Deep-cultivation of Planctomycetes and their phenomic and genomic characterization uncovers novel biology.</title>
        <authorList>
            <person name="Wiegand S."/>
            <person name="Jogler M."/>
            <person name="Boedeker C."/>
            <person name="Pinto D."/>
            <person name="Vollmers J."/>
            <person name="Rivas-Marin E."/>
            <person name="Kohn T."/>
            <person name="Peeters S.H."/>
            <person name="Heuer A."/>
            <person name="Rast P."/>
            <person name="Oberbeckmann S."/>
            <person name="Bunk B."/>
            <person name="Jeske O."/>
            <person name="Meyerdierks A."/>
            <person name="Storesund J.E."/>
            <person name="Kallscheuer N."/>
            <person name="Luecker S."/>
            <person name="Lage O.M."/>
            <person name="Pohl T."/>
            <person name="Merkel B.J."/>
            <person name="Hornburger P."/>
            <person name="Mueller R.-W."/>
            <person name="Bruemmer F."/>
            <person name="Labrenz M."/>
            <person name="Spormann A.M."/>
            <person name="Op den Camp H."/>
            <person name="Overmann J."/>
            <person name="Amann R."/>
            <person name="Jetten M.S.M."/>
            <person name="Mascher T."/>
            <person name="Medema M.H."/>
            <person name="Devos D.P."/>
            <person name="Kaster A.-K."/>
            <person name="Ovreas L."/>
            <person name="Rohde M."/>
            <person name="Galperin M.Y."/>
            <person name="Jogler C."/>
        </authorList>
    </citation>
    <scope>NUCLEOTIDE SEQUENCE [LARGE SCALE GENOMIC DNA]</scope>
    <source>
        <strain evidence="1 2">Mal4</strain>
    </source>
</reference>
<proteinExistence type="predicted"/>
<organism evidence="1 2">
    <name type="scientific">Maioricimonas rarisocia</name>
    <dbReference type="NCBI Taxonomy" id="2528026"/>
    <lineage>
        <taxon>Bacteria</taxon>
        <taxon>Pseudomonadati</taxon>
        <taxon>Planctomycetota</taxon>
        <taxon>Planctomycetia</taxon>
        <taxon>Planctomycetales</taxon>
        <taxon>Planctomycetaceae</taxon>
        <taxon>Maioricimonas</taxon>
    </lineage>
</organism>
<protein>
    <submittedName>
        <fullName evidence="1">Uncharacterized protein</fullName>
    </submittedName>
</protein>
<sequence length="234" mass="25618">MSISTLWSQYGESITSRPGVSLAAFLGDEAAWESLVEDGLPVPEYDVFRQEQGLDPNPYGLDLPQEMLENQFLVRCLAFWGWQPLLLSAVASARLQVEQRPECPEPLSPLRAEALAAATAYLAAPDSENEERARLAARACYDTYGPFEEDPDSKQATQIWEELGAPWFAAESAAQDVALHDWDAKGPEGASSTWGNRCSVWPQRAAEGAAVFASHAAVREAIVTATMEWCRGRG</sequence>
<gene>
    <name evidence="1" type="ORF">Mal4_56620</name>
</gene>
<dbReference type="KEGG" id="mri:Mal4_56620"/>
<dbReference type="EMBL" id="CP036275">
    <property type="protein sequence ID" value="QDU41296.1"/>
    <property type="molecule type" value="Genomic_DNA"/>
</dbReference>